<evidence type="ECO:0000256" key="3">
    <source>
        <dbReference type="ARBA" id="ARBA00022490"/>
    </source>
</evidence>
<evidence type="ECO:0000256" key="7">
    <source>
        <dbReference type="ARBA" id="ARBA00022840"/>
    </source>
</evidence>
<evidence type="ECO:0000256" key="6">
    <source>
        <dbReference type="ARBA" id="ARBA00022777"/>
    </source>
</evidence>
<dbReference type="InterPro" id="IPR027417">
    <property type="entry name" value="P-loop_NTPase"/>
</dbReference>
<organism evidence="12 13">
    <name type="scientific">Thalictrum thalictroides</name>
    <name type="common">Rue-anemone</name>
    <name type="synonym">Anemone thalictroides</name>
    <dbReference type="NCBI Taxonomy" id="46969"/>
    <lineage>
        <taxon>Eukaryota</taxon>
        <taxon>Viridiplantae</taxon>
        <taxon>Streptophyta</taxon>
        <taxon>Embryophyta</taxon>
        <taxon>Tracheophyta</taxon>
        <taxon>Spermatophyta</taxon>
        <taxon>Magnoliopsida</taxon>
        <taxon>Ranunculales</taxon>
        <taxon>Ranunculaceae</taxon>
        <taxon>Thalictroideae</taxon>
        <taxon>Thalictrum</taxon>
    </lineage>
</organism>
<dbReference type="NCBIfam" id="TIGR01359">
    <property type="entry name" value="UMP_CMP_kin_fam"/>
    <property type="match status" value="1"/>
</dbReference>
<comment type="caution">
    <text evidence="12">The sequence shown here is derived from an EMBL/GenBank/DDBJ whole genome shotgun (WGS) entry which is preliminary data.</text>
</comment>
<evidence type="ECO:0000313" key="13">
    <source>
        <dbReference type="Proteomes" id="UP000554482"/>
    </source>
</evidence>
<dbReference type="EMBL" id="JABWDY010010623">
    <property type="protein sequence ID" value="KAF5200553.1"/>
    <property type="molecule type" value="Genomic_DNA"/>
</dbReference>
<dbReference type="InterPro" id="IPR033690">
    <property type="entry name" value="Adenylat_kinase_CS"/>
</dbReference>
<gene>
    <name evidence="12" type="ORF">FRX31_009861</name>
</gene>
<evidence type="ECO:0000256" key="5">
    <source>
        <dbReference type="ARBA" id="ARBA00022741"/>
    </source>
</evidence>
<dbReference type="EC" id="2.7.4.3" evidence="2"/>
<comment type="similarity">
    <text evidence="1 11">Belongs to the adenylate kinase family.</text>
</comment>
<name>A0A7J6WU47_THATH</name>
<protein>
    <recommendedName>
        <fullName evidence="2">adenylate kinase</fullName>
        <ecNumber evidence="2">2.7.4.3</ecNumber>
    </recommendedName>
</protein>
<dbReference type="Proteomes" id="UP000554482">
    <property type="component" value="Unassembled WGS sequence"/>
</dbReference>
<keyword evidence="5" id="KW-0547">Nucleotide-binding</keyword>
<dbReference type="GO" id="GO:0005524">
    <property type="term" value="F:ATP binding"/>
    <property type="evidence" value="ECO:0007669"/>
    <property type="project" value="UniProtKB-KW"/>
</dbReference>
<keyword evidence="6 11" id="KW-0418">Kinase</keyword>
<keyword evidence="4 11" id="KW-0808">Transferase</keyword>
<sequence>MMTDLNEDFSNENITVIFVLGGPGSGKSTQSTKIAQQFGFTHFSTGDLLREESKSGSEDSVMIQKTMEKGEHVPSTFVIKLLQRAMKESGKNFFLIDGFPRNLENLDAFSTLVGIEPKFVLYLYCSEEVMMQRLLKRNQGRNDDNIATITKRFEASKSVYPVIQFYHSIKKLHMIDAEKSVDEVFEDINTICHHWTNDSVKLIAPVAMNFNTIFHHGMNDSAKVVTTPHHDLG</sequence>
<evidence type="ECO:0000256" key="11">
    <source>
        <dbReference type="RuleBase" id="RU003330"/>
    </source>
</evidence>
<dbReference type="GO" id="GO:0006221">
    <property type="term" value="P:pyrimidine nucleotide biosynthetic process"/>
    <property type="evidence" value="ECO:0007669"/>
    <property type="project" value="UniProtKB-KW"/>
</dbReference>
<dbReference type="AlphaFoldDB" id="A0A7J6WU47"/>
<evidence type="ECO:0000313" key="12">
    <source>
        <dbReference type="EMBL" id="KAF5200553.1"/>
    </source>
</evidence>
<dbReference type="CDD" id="cd01428">
    <property type="entry name" value="ADK"/>
    <property type="match status" value="1"/>
</dbReference>
<dbReference type="GO" id="GO:0004017">
    <property type="term" value="F:AMP kinase activity"/>
    <property type="evidence" value="ECO:0007669"/>
    <property type="project" value="UniProtKB-EC"/>
</dbReference>
<evidence type="ECO:0000256" key="9">
    <source>
        <dbReference type="ARBA" id="ARBA00023242"/>
    </source>
</evidence>
<dbReference type="PROSITE" id="PS00113">
    <property type="entry name" value="ADENYLATE_KINASE"/>
    <property type="match status" value="1"/>
</dbReference>
<proteinExistence type="inferred from homology"/>
<reference evidence="12 13" key="1">
    <citation type="submission" date="2020-06" db="EMBL/GenBank/DDBJ databases">
        <title>Transcriptomic and genomic resources for Thalictrum thalictroides and T. hernandezii: Facilitating candidate gene discovery in an emerging model plant lineage.</title>
        <authorList>
            <person name="Arias T."/>
            <person name="Riano-Pachon D.M."/>
            <person name="Di Stilio V.S."/>
        </authorList>
    </citation>
    <scope>NUCLEOTIDE SEQUENCE [LARGE SCALE GENOMIC DNA]</scope>
    <source>
        <strain evidence="13">cv. WT478/WT964</strain>
        <tissue evidence="12">Leaves</tissue>
    </source>
</reference>
<dbReference type="GO" id="GO:0006207">
    <property type="term" value="P:'de novo' pyrimidine nucleobase biosynthetic process"/>
    <property type="evidence" value="ECO:0007669"/>
    <property type="project" value="InterPro"/>
</dbReference>
<evidence type="ECO:0000256" key="2">
    <source>
        <dbReference type="ARBA" id="ARBA00012955"/>
    </source>
</evidence>
<dbReference type="Gene3D" id="3.40.50.300">
    <property type="entry name" value="P-loop containing nucleotide triphosphate hydrolases"/>
    <property type="match status" value="1"/>
</dbReference>
<dbReference type="PRINTS" id="PR00094">
    <property type="entry name" value="ADENYLTKNASE"/>
</dbReference>
<keyword evidence="7" id="KW-0067">ATP-binding</keyword>
<keyword evidence="3" id="KW-0963">Cytoplasm</keyword>
<evidence type="ECO:0000256" key="10">
    <source>
        <dbReference type="ARBA" id="ARBA00048116"/>
    </source>
</evidence>
<dbReference type="SUPFAM" id="SSF52540">
    <property type="entry name" value="P-loop containing nucleoside triphosphate hydrolases"/>
    <property type="match status" value="1"/>
</dbReference>
<comment type="catalytic activity">
    <reaction evidence="10">
        <text>UMP + ATP = UDP + ADP</text>
        <dbReference type="Rhea" id="RHEA:24400"/>
        <dbReference type="ChEBI" id="CHEBI:30616"/>
        <dbReference type="ChEBI" id="CHEBI:57865"/>
        <dbReference type="ChEBI" id="CHEBI:58223"/>
        <dbReference type="ChEBI" id="CHEBI:456216"/>
        <dbReference type="EC" id="2.7.4.14"/>
    </reaction>
</comment>
<keyword evidence="13" id="KW-1185">Reference proteome</keyword>
<dbReference type="InterPro" id="IPR000850">
    <property type="entry name" value="Adenylat/UMP-CMP_kin"/>
</dbReference>
<dbReference type="InterPro" id="IPR006266">
    <property type="entry name" value="UMP_CMP_kinase"/>
</dbReference>
<accession>A0A7J6WU47</accession>
<dbReference type="Pfam" id="PF00406">
    <property type="entry name" value="ADK"/>
    <property type="match status" value="1"/>
</dbReference>
<evidence type="ECO:0000256" key="8">
    <source>
        <dbReference type="ARBA" id="ARBA00022975"/>
    </source>
</evidence>
<evidence type="ECO:0000256" key="1">
    <source>
        <dbReference type="ARBA" id="ARBA00007220"/>
    </source>
</evidence>
<dbReference type="PANTHER" id="PTHR23359">
    <property type="entry name" value="NUCLEOTIDE KINASE"/>
    <property type="match status" value="1"/>
</dbReference>
<dbReference type="HAMAP" id="MF_00235">
    <property type="entry name" value="Adenylate_kinase_Adk"/>
    <property type="match status" value="1"/>
</dbReference>
<keyword evidence="9" id="KW-0539">Nucleus</keyword>
<dbReference type="OrthoDB" id="442176at2759"/>
<evidence type="ECO:0000256" key="4">
    <source>
        <dbReference type="ARBA" id="ARBA00022679"/>
    </source>
</evidence>
<keyword evidence="8" id="KW-0665">Pyrimidine biosynthesis</keyword>